<name>A0A0W8IFZ6_9MICC</name>
<dbReference type="GO" id="GO:0097176">
    <property type="term" value="P:epoxide metabolic process"/>
    <property type="evidence" value="ECO:0007669"/>
    <property type="project" value="TreeGrafter"/>
</dbReference>
<keyword evidence="7" id="KW-1185">Reference proteome</keyword>
<dbReference type="PANTHER" id="PTHR21661:SF35">
    <property type="entry name" value="EPOXIDE HYDROLASE"/>
    <property type="match status" value="1"/>
</dbReference>
<feature type="active site" description="Nucleophile" evidence="4">
    <location>
        <position position="179"/>
    </location>
</feature>
<proteinExistence type="inferred from homology"/>
<dbReference type="Pfam" id="PF06441">
    <property type="entry name" value="EHN"/>
    <property type="match status" value="1"/>
</dbReference>
<feature type="active site" description="Proton acceptor" evidence="4">
    <location>
        <position position="362"/>
    </location>
</feature>
<dbReference type="AlphaFoldDB" id="A0A0W8IFZ6"/>
<keyword evidence="3 6" id="KW-0378">Hydrolase</keyword>
<dbReference type="EMBL" id="LQBM01000003">
    <property type="protein sequence ID" value="KUG58893.1"/>
    <property type="molecule type" value="Genomic_DNA"/>
</dbReference>
<evidence type="ECO:0000259" key="5">
    <source>
        <dbReference type="Pfam" id="PF06441"/>
    </source>
</evidence>
<reference evidence="7" key="1">
    <citation type="submission" date="2015-12" db="EMBL/GenBank/DDBJ databases">
        <authorList>
            <person name="Nair G.R."/>
            <person name="Kaur G."/>
            <person name="Mayilraj S."/>
        </authorList>
    </citation>
    <scope>NUCLEOTIDE SEQUENCE [LARGE SCALE GENOMIC DNA]</scope>
    <source>
        <strain evidence="7">CD08_7</strain>
    </source>
</reference>
<dbReference type="PANTHER" id="PTHR21661">
    <property type="entry name" value="EPOXIDE HYDROLASE 1-RELATED"/>
    <property type="match status" value="1"/>
</dbReference>
<dbReference type="InterPro" id="IPR000639">
    <property type="entry name" value="Epox_hydrolase-like"/>
</dbReference>
<evidence type="ECO:0000256" key="3">
    <source>
        <dbReference type="ARBA" id="ARBA00022801"/>
    </source>
</evidence>
<sequence>MNTHQIMPFQITIDPAQVEDLQARLGNTRFPDPLPGDDWATGVPIAVLRDYAERWRKADWDATQERLNQLPQFTTDIDGQRIHFLHIRSAAPTSIPLMLIHGWPGSFLEFEQLIGPLTDPAAHGQPSSDAFDLVIPSLPGFGFSTPLVEADWPTHRIAAAFTELMTRLGYDRFAVQGGDIGAAVAPEIARVVPNRVIGVHVNGALGAFQAEADEQTLATMSPIEQDRMRRIGEFMATEFGYIAIQSTRPGLIGAMAADSPVAQLAWIVDKLQAWSHPAQTPAAELLGEPFILENASLYWFTARAGSAGYIGYAQEEPWGATPDSSGVPTATIQFAHYVGIRAFAEQGNSIVRWTEHPERGGHFAALEEPELLLADIQEFFRPWQ</sequence>
<protein>
    <submittedName>
        <fullName evidence="6">Epoxide hydrolase</fullName>
    </submittedName>
</protein>
<dbReference type="GO" id="GO:0004301">
    <property type="term" value="F:epoxide hydrolase activity"/>
    <property type="evidence" value="ECO:0007669"/>
    <property type="project" value="TreeGrafter"/>
</dbReference>
<feature type="domain" description="Epoxide hydrolase N-terminal" evidence="5">
    <location>
        <begin position="7"/>
        <end position="110"/>
    </location>
</feature>
<comment type="similarity">
    <text evidence="1">Belongs to the peptidase S33 family.</text>
</comment>
<dbReference type="SUPFAM" id="SSF53474">
    <property type="entry name" value="alpha/beta-Hydrolases"/>
    <property type="match status" value="1"/>
</dbReference>
<dbReference type="PRINTS" id="PR00412">
    <property type="entry name" value="EPOXHYDRLASE"/>
</dbReference>
<dbReference type="InterPro" id="IPR016292">
    <property type="entry name" value="Epoxide_hydrolase"/>
</dbReference>
<dbReference type="InterPro" id="IPR029058">
    <property type="entry name" value="AB_hydrolase_fold"/>
</dbReference>
<accession>A0A0W8IFZ6</accession>
<dbReference type="OrthoDB" id="27092at2"/>
<comment type="caution">
    <text evidence="6">The sequence shown here is derived from an EMBL/GenBank/DDBJ whole genome shotgun (WGS) entry which is preliminary data.</text>
</comment>
<dbReference type="Gene3D" id="3.40.50.1820">
    <property type="entry name" value="alpha/beta hydrolase"/>
    <property type="match status" value="1"/>
</dbReference>
<evidence type="ECO:0000256" key="4">
    <source>
        <dbReference type="PIRSR" id="PIRSR001112-1"/>
    </source>
</evidence>
<evidence type="ECO:0000256" key="2">
    <source>
        <dbReference type="ARBA" id="ARBA00022797"/>
    </source>
</evidence>
<feature type="active site" description="Proton donor" evidence="4">
    <location>
        <position position="312"/>
    </location>
</feature>
<dbReference type="InterPro" id="IPR010497">
    <property type="entry name" value="Epoxide_hydro_N"/>
</dbReference>
<gene>
    <name evidence="6" type="ORF">AVL63_02355</name>
</gene>
<keyword evidence="2" id="KW-0058">Aromatic hydrocarbons catabolism</keyword>
<dbReference type="PIRSF" id="PIRSF001112">
    <property type="entry name" value="Epoxide_hydrolase"/>
    <property type="match status" value="1"/>
</dbReference>
<organism evidence="6 7">
    <name type="scientific">Nesterenkonia jeotgali</name>
    <dbReference type="NCBI Taxonomy" id="317018"/>
    <lineage>
        <taxon>Bacteria</taxon>
        <taxon>Bacillati</taxon>
        <taxon>Actinomycetota</taxon>
        <taxon>Actinomycetes</taxon>
        <taxon>Micrococcales</taxon>
        <taxon>Micrococcaceae</taxon>
        <taxon>Nesterenkonia</taxon>
    </lineage>
</organism>
<dbReference type="STRING" id="317018.AVL63_02355"/>
<evidence type="ECO:0000313" key="7">
    <source>
        <dbReference type="Proteomes" id="UP000054023"/>
    </source>
</evidence>
<dbReference type="RefSeq" id="WP_058888575.1">
    <property type="nucleotide sequence ID" value="NZ_LQBM01000003.1"/>
</dbReference>
<evidence type="ECO:0000313" key="6">
    <source>
        <dbReference type="EMBL" id="KUG58893.1"/>
    </source>
</evidence>
<evidence type="ECO:0000256" key="1">
    <source>
        <dbReference type="ARBA" id="ARBA00010088"/>
    </source>
</evidence>
<dbReference type="Proteomes" id="UP000054023">
    <property type="component" value="Unassembled WGS sequence"/>
</dbReference>